<comment type="caution">
    <text evidence="2">The sequence shown here is derived from an EMBL/GenBank/DDBJ whole genome shotgun (WGS) entry which is preliminary data.</text>
</comment>
<evidence type="ECO:0000313" key="3">
    <source>
        <dbReference type="Proteomes" id="UP000480684"/>
    </source>
</evidence>
<sequence length="98" mass="9999">MPEIATAVGSSRTVALADGRTPIPAAIRQTIPRARSHLSLPAHGTSPGRLPHGAAGELSSSEMVPPPVNDPSKETIVRLSREARIGHSGGGACISTGF</sequence>
<dbReference type="EMBL" id="JAAIYP010000034">
    <property type="protein sequence ID" value="NFV80020.1"/>
    <property type="molecule type" value="Genomic_DNA"/>
</dbReference>
<dbReference type="AlphaFoldDB" id="A0A7C9QT73"/>
<keyword evidence="3" id="KW-1185">Reference proteome</keyword>
<organism evidence="2 3">
    <name type="scientific">Magnetospirillum aberrantis SpK</name>
    <dbReference type="NCBI Taxonomy" id="908842"/>
    <lineage>
        <taxon>Bacteria</taxon>
        <taxon>Pseudomonadati</taxon>
        <taxon>Pseudomonadota</taxon>
        <taxon>Alphaproteobacteria</taxon>
        <taxon>Rhodospirillales</taxon>
        <taxon>Rhodospirillaceae</taxon>
        <taxon>Magnetospirillum</taxon>
    </lineage>
</organism>
<reference evidence="2 3" key="1">
    <citation type="submission" date="2020-02" db="EMBL/GenBank/DDBJ databases">
        <authorList>
            <person name="Dziuba M."/>
            <person name="Kuznetsov B."/>
            <person name="Mardanov A."/>
            <person name="Ravin N."/>
            <person name="Grouzdev D."/>
        </authorList>
    </citation>
    <scope>NUCLEOTIDE SEQUENCE [LARGE SCALE GENOMIC DNA]</scope>
    <source>
        <strain evidence="2 3">SpK</strain>
    </source>
</reference>
<feature type="region of interest" description="Disordered" evidence="1">
    <location>
        <begin position="38"/>
        <end position="72"/>
    </location>
</feature>
<name>A0A7C9QT73_9PROT</name>
<protein>
    <submittedName>
        <fullName evidence="2">Uncharacterized protein</fullName>
    </submittedName>
</protein>
<accession>A0A7C9QT73</accession>
<evidence type="ECO:0000313" key="2">
    <source>
        <dbReference type="EMBL" id="NFV80020.1"/>
    </source>
</evidence>
<evidence type="ECO:0000256" key="1">
    <source>
        <dbReference type="SAM" id="MobiDB-lite"/>
    </source>
</evidence>
<proteinExistence type="predicted"/>
<gene>
    <name evidence="2" type="ORF">G4223_07850</name>
</gene>
<dbReference type="Proteomes" id="UP000480684">
    <property type="component" value="Unassembled WGS sequence"/>
</dbReference>
<dbReference type="RefSeq" id="WP_163677390.1">
    <property type="nucleotide sequence ID" value="NZ_JAAIYP010000034.1"/>
</dbReference>